<dbReference type="Pfam" id="PF04014">
    <property type="entry name" value="MazE_antitoxin"/>
    <property type="match status" value="1"/>
</dbReference>
<feature type="domain" description="SpoVT-AbrB" evidence="1">
    <location>
        <begin position="22"/>
        <end position="52"/>
    </location>
</feature>
<comment type="caution">
    <text evidence="2">The sequence shown here is derived from an EMBL/GenBank/DDBJ whole genome shotgun (WGS) entry which is preliminary data.</text>
</comment>
<dbReference type="InterPro" id="IPR007159">
    <property type="entry name" value="SpoVT-AbrB_dom"/>
</dbReference>
<name>X1B0L1_9ZZZZ</name>
<sequence length="60" mass="6830">MTEKIVDLVKPYLVGMNHGSMVVSIPKEAREALGIKAQQRLHVKTDDKGRLIYEPIEVQR</sequence>
<reference evidence="2" key="1">
    <citation type="journal article" date="2014" name="Front. Microbiol.">
        <title>High frequency of phylogenetically diverse reductive dehalogenase-homologous genes in deep subseafloor sedimentary metagenomes.</title>
        <authorList>
            <person name="Kawai M."/>
            <person name="Futagami T."/>
            <person name="Toyoda A."/>
            <person name="Takaki Y."/>
            <person name="Nishi S."/>
            <person name="Hori S."/>
            <person name="Arai W."/>
            <person name="Tsubouchi T."/>
            <person name="Morono Y."/>
            <person name="Uchiyama I."/>
            <person name="Ito T."/>
            <person name="Fujiyama A."/>
            <person name="Inagaki F."/>
            <person name="Takami H."/>
        </authorList>
    </citation>
    <scope>NUCLEOTIDE SEQUENCE</scope>
    <source>
        <strain evidence="2">Expedition CK06-06</strain>
    </source>
</reference>
<dbReference type="Gene3D" id="2.10.260.10">
    <property type="match status" value="1"/>
</dbReference>
<dbReference type="EMBL" id="BART01017448">
    <property type="protein sequence ID" value="GAG77833.1"/>
    <property type="molecule type" value="Genomic_DNA"/>
</dbReference>
<dbReference type="SUPFAM" id="SSF89447">
    <property type="entry name" value="AbrB/MazE/MraZ-like"/>
    <property type="match status" value="1"/>
</dbReference>
<protein>
    <recommendedName>
        <fullName evidence="1">SpoVT-AbrB domain-containing protein</fullName>
    </recommendedName>
</protein>
<evidence type="ECO:0000313" key="2">
    <source>
        <dbReference type="EMBL" id="GAG77833.1"/>
    </source>
</evidence>
<accession>X1B0L1</accession>
<dbReference type="AlphaFoldDB" id="X1B0L1"/>
<proteinExistence type="predicted"/>
<gene>
    <name evidence="2" type="ORF">S01H4_33209</name>
</gene>
<organism evidence="2">
    <name type="scientific">marine sediment metagenome</name>
    <dbReference type="NCBI Taxonomy" id="412755"/>
    <lineage>
        <taxon>unclassified sequences</taxon>
        <taxon>metagenomes</taxon>
        <taxon>ecological metagenomes</taxon>
    </lineage>
</organism>
<evidence type="ECO:0000259" key="1">
    <source>
        <dbReference type="Pfam" id="PF04014"/>
    </source>
</evidence>
<dbReference type="InterPro" id="IPR037914">
    <property type="entry name" value="SpoVT-AbrB_sf"/>
</dbReference>